<dbReference type="FunFam" id="3.40.50.720:FF:000077">
    <property type="entry name" value="L-threonine 3-dehydrogenase, mitochondrial"/>
    <property type="match status" value="1"/>
</dbReference>
<reference evidence="4 5" key="1">
    <citation type="submission" date="2018-11" db="EMBL/GenBank/DDBJ databases">
        <title>Genome squencing of methanotrophic bacteria isolated from alkaline groundwater in Korea.</title>
        <authorList>
            <person name="Nguyen L.N."/>
        </authorList>
    </citation>
    <scope>NUCLEOTIDE SEQUENCE [LARGE SCALE GENOMIC DNA]</scope>
    <source>
        <strain evidence="4 5">GW6</strain>
    </source>
</reference>
<organism evidence="4 5">
    <name type="scientific">Methylocystis rosea</name>
    <dbReference type="NCBI Taxonomy" id="173366"/>
    <lineage>
        <taxon>Bacteria</taxon>
        <taxon>Pseudomonadati</taxon>
        <taxon>Pseudomonadota</taxon>
        <taxon>Alphaproteobacteria</taxon>
        <taxon>Hyphomicrobiales</taxon>
        <taxon>Methylocystaceae</taxon>
        <taxon>Methylocystis</taxon>
    </lineage>
</organism>
<feature type="domain" description="NAD-dependent epimerase/dehydratase" evidence="3">
    <location>
        <begin position="4"/>
        <end position="224"/>
    </location>
</feature>
<dbReference type="InterPro" id="IPR036291">
    <property type="entry name" value="NAD(P)-bd_dom_sf"/>
</dbReference>
<dbReference type="RefSeq" id="WP_124737421.1">
    <property type="nucleotide sequence ID" value="NZ_CP034086.1"/>
</dbReference>
<dbReference type="GO" id="GO:0008743">
    <property type="term" value="F:L-threonine 3-dehydrogenase activity"/>
    <property type="evidence" value="ECO:0007669"/>
    <property type="project" value="TreeGrafter"/>
</dbReference>
<evidence type="ECO:0000256" key="2">
    <source>
        <dbReference type="SAM" id="MobiDB-lite"/>
    </source>
</evidence>
<dbReference type="Gene3D" id="3.40.50.720">
    <property type="entry name" value="NAD(P)-binding Rossmann-like Domain"/>
    <property type="match status" value="1"/>
</dbReference>
<dbReference type="Pfam" id="PF01370">
    <property type="entry name" value="Epimerase"/>
    <property type="match status" value="1"/>
</dbReference>
<name>A0A3G8M3F2_9HYPH</name>
<comment type="similarity">
    <text evidence="1">Belongs to the NAD(P)-dependent epimerase/dehydratase family.</text>
</comment>
<protein>
    <submittedName>
        <fullName evidence="4">NAD-dependent epimerase/dehydratase family protein</fullName>
    </submittedName>
</protein>
<dbReference type="InterPro" id="IPR001509">
    <property type="entry name" value="Epimerase_deHydtase"/>
</dbReference>
<evidence type="ECO:0000313" key="4">
    <source>
        <dbReference type="EMBL" id="AZG75540.1"/>
    </source>
</evidence>
<proteinExistence type="inferred from homology"/>
<evidence type="ECO:0000313" key="5">
    <source>
        <dbReference type="Proteomes" id="UP000273982"/>
    </source>
</evidence>
<dbReference type="EMBL" id="CP034086">
    <property type="protein sequence ID" value="AZG75540.1"/>
    <property type="molecule type" value="Genomic_DNA"/>
</dbReference>
<evidence type="ECO:0000256" key="1">
    <source>
        <dbReference type="ARBA" id="ARBA00007637"/>
    </source>
</evidence>
<dbReference type="InterPro" id="IPR051225">
    <property type="entry name" value="NAD(P)_epim/dehydratase"/>
</dbReference>
<dbReference type="Proteomes" id="UP000273982">
    <property type="component" value="Chromosome"/>
</dbReference>
<sequence>MRRILVTGALGQIGAELTPALRKRYGAACVIASDLAEARPSDDHYERLDCTQAEAAADLMSRRDVGVVYHMAALLSAVAEDRPQDAWSVNMSGLYNVLEAARRFGCQVFFPSSIAAFGPSTPRRGTPQITIQRPTTIYGVTKVAGELLCDYYATRFGVDARGLRLPGLVSSAAPPGGGTTDYAVEMFRAAVRRKRYSCFLAAETRLDMMYMPDATRAIMELMEADPERLRFRNAYNVTGMSVAPREIAAEIRKHAPSFAVDYRIDPLRQAIADSWPQSLDASAAREDWGFEPRFDLAAMTRDMLARLGAATDPFDDPNSDEVPNANAGFG</sequence>
<feature type="region of interest" description="Disordered" evidence="2">
    <location>
        <begin position="310"/>
        <end position="330"/>
    </location>
</feature>
<dbReference type="KEGG" id="mros:EHO51_01600"/>
<accession>A0A3G8M3F2</accession>
<dbReference type="AlphaFoldDB" id="A0A3G8M3F2"/>
<dbReference type="PANTHER" id="PTHR42687:SF1">
    <property type="entry name" value="L-THREONINE 3-DEHYDROGENASE, MITOCHONDRIAL"/>
    <property type="match status" value="1"/>
</dbReference>
<dbReference type="GO" id="GO:0006567">
    <property type="term" value="P:L-threonine catabolic process"/>
    <property type="evidence" value="ECO:0007669"/>
    <property type="project" value="TreeGrafter"/>
</dbReference>
<gene>
    <name evidence="4" type="ORF">EHO51_01600</name>
</gene>
<dbReference type="PANTHER" id="PTHR42687">
    <property type="entry name" value="L-THREONINE 3-DEHYDROGENASE"/>
    <property type="match status" value="1"/>
</dbReference>
<dbReference type="SUPFAM" id="SSF51735">
    <property type="entry name" value="NAD(P)-binding Rossmann-fold domains"/>
    <property type="match status" value="1"/>
</dbReference>
<evidence type="ECO:0000259" key="3">
    <source>
        <dbReference type="Pfam" id="PF01370"/>
    </source>
</evidence>